<dbReference type="PRINTS" id="PR00475">
    <property type="entry name" value="HEXOKINASE"/>
</dbReference>
<dbReference type="GO" id="GO:0006096">
    <property type="term" value="P:glycolytic process"/>
    <property type="evidence" value="ECO:0007669"/>
    <property type="project" value="UniProtKB-UniPathway"/>
</dbReference>
<evidence type="ECO:0000256" key="12">
    <source>
        <dbReference type="RuleBase" id="RU362007"/>
    </source>
</evidence>
<comment type="caution">
    <text evidence="15">The sequence shown here is derived from an EMBL/GenBank/DDBJ whole genome shotgun (WGS) entry which is preliminary data.</text>
</comment>
<dbReference type="GO" id="GO:0005536">
    <property type="term" value="F:D-glucose binding"/>
    <property type="evidence" value="ECO:0007669"/>
    <property type="project" value="InterPro"/>
</dbReference>
<proteinExistence type="inferred from homology"/>
<accession>A0A2C6KFE5</accession>
<dbReference type="InterPro" id="IPR001312">
    <property type="entry name" value="Hexokinase"/>
</dbReference>
<comment type="pathway">
    <text evidence="2">Carbohydrate metabolism; hexose metabolism.</text>
</comment>
<dbReference type="Pfam" id="PF00349">
    <property type="entry name" value="Hexokinase_1"/>
    <property type="match status" value="1"/>
</dbReference>
<organism evidence="15 16">
    <name type="scientific">Cystoisospora suis</name>
    <dbReference type="NCBI Taxonomy" id="483139"/>
    <lineage>
        <taxon>Eukaryota</taxon>
        <taxon>Sar</taxon>
        <taxon>Alveolata</taxon>
        <taxon>Apicomplexa</taxon>
        <taxon>Conoidasida</taxon>
        <taxon>Coccidia</taxon>
        <taxon>Eucoccidiorida</taxon>
        <taxon>Eimeriorina</taxon>
        <taxon>Sarcocystidae</taxon>
        <taxon>Cystoisospora</taxon>
    </lineage>
</organism>
<evidence type="ECO:0000256" key="7">
    <source>
        <dbReference type="ARBA" id="ARBA00022840"/>
    </source>
</evidence>
<evidence type="ECO:0000256" key="10">
    <source>
        <dbReference type="ARBA" id="ARBA00047905"/>
    </source>
</evidence>
<comment type="catalytic activity">
    <reaction evidence="11">
        <text>D-glucose + ATP = D-glucose 6-phosphate + ADP + H(+)</text>
        <dbReference type="Rhea" id="RHEA:17825"/>
        <dbReference type="ChEBI" id="CHEBI:4167"/>
        <dbReference type="ChEBI" id="CHEBI:15378"/>
        <dbReference type="ChEBI" id="CHEBI:30616"/>
        <dbReference type="ChEBI" id="CHEBI:61548"/>
        <dbReference type="ChEBI" id="CHEBI:456216"/>
        <dbReference type="EC" id="2.7.1.1"/>
    </reaction>
    <physiologicalReaction direction="left-to-right" evidence="11">
        <dbReference type="Rhea" id="RHEA:17826"/>
    </physiologicalReaction>
</comment>
<dbReference type="GO" id="GO:0005829">
    <property type="term" value="C:cytosol"/>
    <property type="evidence" value="ECO:0007669"/>
    <property type="project" value="TreeGrafter"/>
</dbReference>
<comment type="similarity">
    <text evidence="3 12">Belongs to the hexokinase family.</text>
</comment>
<evidence type="ECO:0000259" key="14">
    <source>
        <dbReference type="Pfam" id="PF03727"/>
    </source>
</evidence>
<dbReference type="InterPro" id="IPR043129">
    <property type="entry name" value="ATPase_NBD"/>
</dbReference>
<dbReference type="PROSITE" id="PS51748">
    <property type="entry name" value="HEXOKINASE_2"/>
    <property type="match status" value="1"/>
</dbReference>
<dbReference type="Gene3D" id="3.40.367.20">
    <property type="match status" value="1"/>
</dbReference>
<feature type="non-terminal residue" evidence="15">
    <location>
        <position position="316"/>
    </location>
</feature>
<keyword evidence="7 12" id="KW-0067">ATP-binding</keyword>
<dbReference type="GO" id="GO:0008865">
    <property type="term" value="F:fructokinase activity"/>
    <property type="evidence" value="ECO:0007669"/>
    <property type="project" value="TreeGrafter"/>
</dbReference>
<keyword evidence="6 12" id="KW-0418">Kinase</keyword>
<dbReference type="GO" id="GO:0005524">
    <property type="term" value="F:ATP binding"/>
    <property type="evidence" value="ECO:0007669"/>
    <property type="project" value="UniProtKB-UniRule"/>
</dbReference>
<dbReference type="VEuPathDB" id="ToxoDB:CSUI_010801"/>
<evidence type="ECO:0000256" key="3">
    <source>
        <dbReference type="ARBA" id="ARBA00009225"/>
    </source>
</evidence>
<dbReference type="GO" id="GO:0006006">
    <property type="term" value="P:glucose metabolic process"/>
    <property type="evidence" value="ECO:0007669"/>
    <property type="project" value="TreeGrafter"/>
</dbReference>
<dbReference type="PROSITE" id="PS00378">
    <property type="entry name" value="HEXOKINASE_1"/>
    <property type="match status" value="1"/>
</dbReference>
<dbReference type="FunFam" id="3.30.420.40:FF:000805">
    <property type="entry name" value="Hexokinase-2"/>
    <property type="match status" value="1"/>
</dbReference>
<dbReference type="OrthoDB" id="419537at2759"/>
<dbReference type="AlphaFoldDB" id="A0A2C6KFE5"/>
<evidence type="ECO:0000313" key="15">
    <source>
        <dbReference type="EMBL" id="PHJ15388.1"/>
    </source>
</evidence>
<gene>
    <name evidence="15" type="ORF">CSUI_010801</name>
</gene>
<dbReference type="EMBL" id="MIGC01008366">
    <property type="protein sequence ID" value="PHJ15388.1"/>
    <property type="molecule type" value="Genomic_DNA"/>
</dbReference>
<keyword evidence="5 12" id="KW-0547">Nucleotide-binding</keyword>
<evidence type="ECO:0000259" key="13">
    <source>
        <dbReference type="Pfam" id="PF00349"/>
    </source>
</evidence>
<keyword evidence="16" id="KW-1185">Reference proteome</keyword>
<reference evidence="15 16" key="1">
    <citation type="journal article" date="2017" name="Int. J. Parasitol.">
        <title>The genome of the protozoan parasite Cystoisospora suis and a reverse vaccinology approach to identify vaccine candidates.</title>
        <authorList>
            <person name="Palmieri N."/>
            <person name="Shrestha A."/>
            <person name="Ruttkowski B."/>
            <person name="Beck T."/>
            <person name="Vogl C."/>
            <person name="Tomley F."/>
            <person name="Blake D.P."/>
            <person name="Joachim A."/>
        </authorList>
    </citation>
    <scope>NUCLEOTIDE SEQUENCE [LARGE SCALE GENOMIC DNA]</scope>
    <source>
        <strain evidence="15 16">Wien I</strain>
    </source>
</reference>
<dbReference type="CDD" id="cd24000">
    <property type="entry name" value="ASKHA_NBD_HK"/>
    <property type="match status" value="1"/>
</dbReference>
<keyword evidence="4 12" id="KW-0808">Transferase</keyword>
<dbReference type="GeneID" id="94434113"/>
<dbReference type="GO" id="GO:0005739">
    <property type="term" value="C:mitochondrion"/>
    <property type="evidence" value="ECO:0007669"/>
    <property type="project" value="TreeGrafter"/>
</dbReference>
<sequence length="316" mass="34990">MQVRKQEDEARQEAELEVLRQMLTPTKEILTKLCDSFLIELQRGLEMHKKHGAEWVPSECSMKMLDSCVPHLPSGQETGEVYAIDFGGSTVRAVRCSLEGNGKMTVEQEKVCLRTAESPFPKGFMDKKAGGTELFNEFAKCAHRLLVNSGDLQKCEAEHKKLPVGFTFSFPCIQTALNSSKLQSWTKGFETGRESGDVVEGQDVAALLTKALEHLNVPLNVKAVVNDTVGTLMSCAYQRKPGSPQCLVALILGTGFNACYVEPEAQKYGYQGSIVNLEAGNYNRELPYTEVDTEVRNKLIWWDARHGAAVASVFSF</sequence>
<dbReference type="InterPro" id="IPR022672">
    <property type="entry name" value="Hexokinase_N"/>
</dbReference>
<dbReference type="GO" id="GO:0001678">
    <property type="term" value="P:intracellular glucose homeostasis"/>
    <property type="evidence" value="ECO:0007669"/>
    <property type="project" value="InterPro"/>
</dbReference>
<dbReference type="Proteomes" id="UP000221165">
    <property type="component" value="Unassembled WGS sequence"/>
</dbReference>
<feature type="domain" description="Hexokinase C-terminal" evidence="14">
    <location>
        <begin position="248"/>
        <end position="297"/>
    </location>
</feature>
<comment type="pathway">
    <text evidence="1">Carbohydrate degradation; glycolysis; D-glyceraldehyde 3-phosphate and glycerone phosphate from D-glucose: step 1/4.</text>
</comment>
<dbReference type="InterPro" id="IPR019807">
    <property type="entry name" value="Hexokinase_BS"/>
</dbReference>
<evidence type="ECO:0000256" key="1">
    <source>
        <dbReference type="ARBA" id="ARBA00004888"/>
    </source>
</evidence>
<dbReference type="UniPathway" id="UPA00109">
    <property type="reaction ID" value="UER00180"/>
</dbReference>
<evidence type="ECO:0000256" key="2">
    <source>
        <dbReference type="ARBA" id="ARBA00005028"/>
    </source>
</evidence>
<evidence type="ECO:0000256" key="8">
    <source>
        <dbReference type="ARBA" id="ARBA00023152"/>
    </source>
</evidence>
<evidence type="ECO:0000256" key="9">
    <source>
        <dbReference type="ARBA" id="ARBA00044613"/>
    </source>
</evidence>
<protein>
    <recommendedName>
        <fullName evidence="12">Phosphotransferase</fullName>
        <ecNumber evidence="12">2.7.1.-</ecNumber>
    </recommendedName>
</protein>
<evidence type="ECO:0000256" key="11">
    <source>
        <dbReference type="ARBA" id="ARBA00048160"/>
    </source>
</evidence>
<dbReference type="PANTHER" id="PTHR19443:SF16">
    <property type="entry name" value="HEXOKINASE TYPE 1-RELATED"/>
    <property type="match status" value="1"/>
</dbReference>
<feature type="domain" description="Hexokinase N-terminal" evidence="13">
    <location>
        <begin position="17"/>
        <end position="237"/>
    </location>
</feature>
<dbReference type="Gene3D" id="3.30.420.40">
    <property type="match status" value="1"/>
</dbReference>
<name>A0A2C6KFE5_9APIC</name>
<evidence type="ECO:0000256" key="5">
    <source>
        <dbReference type="ARBA" id="ARBA00022741"/>
    </source>
</evidence>
<comment type="catalytic activity">
    <reaction evidence="9">
        <text>a D-hexose + ATP = a D-hexose 6-phosphate + ADP + H(+)</text>
        <dbReference type="Rhea" id="RHEA:22740"/>
        <dbReference type="ChEBI" id="CHEBI:4194"/>
        <dbReference type="ChEBI" id="CHEBI:15378"/>
        <dbReference type="ChEBI" id="CHEBI:30616"/>
        <dbReference type="ChEBI" id="CHEBI:229467"/>
        <dbReference type="ChEBI" id="CHEBI:456216"/>
        <dbReference type="EC" id="2.7.1.1"/>
    </reaction>
    <physiologicalReaction direction="left-to-right" evidence="9">
        <dbReference type="Rhea" id="RHEA:22741"/>
    </physiologicalReaction>
</comment>
<dbReference type="EC" id="2.7.1.-" evidence="12"/>
<dbReference type="GO" id="GO:0004340">
    <property type="term" value="F:glucokinase activity"/>
    <property type="evidence" value="ECO:0007669"/>
    <property type="project" value="TreeGrafter"/>
</dbReference>
<evidence type="ECO:0000256" key="4">
    <source>
        <dbReference type="ARBA" id="ARBA00022679"/>
    </source>
</evidence>
<dbReference type="Pfam" id="PF03727">
    <property type="entry name" value="Hexokinase_2"/>
    <property type="match status" value="1"/>
</dbReference>
<evidence type="ECO:0000313" key="16">
    <source>
        <dbReference type="Proteomes" id="UP000221165"/>
    </source>
</evidence>
<dbReference type="RefSeq" id="XP_067917122.1">
    <property type="nucleotide sequence ID" value="XM_068070902.1"/>
</dbReference>
<keyword evidence="8 12" id="KW-0324">Glycolysis</keyword>
<dbReference type="InterPro" id="IPR022673">
    <property type="entry name" value="Hexokinase_C"/>
</dbReference>
<dbReference type="SUPFAM" id="SSF53067">
    <property type="entry name" value="Actin-like ATPase domain"/>
    <property type="match status" value="2"/>
</dbReference>
<evidence type="ECO:0000256" key="6">
    <source>
        <dbReference type="ARBA" id="ARBA00022777"/>
    </source>
</evidence>
<dbReference type="PANTHER" id="PTHR19443">
    <property type="entry name" value="HEXOKINASE"/>
    <property type="match status" value="1"/>
</dbReference>
<comment type="catalytic activity">
    <reaction evidence="10">
        <text>D-fructose + ATP = D-fructose 6-phosphate + ADP + H(+)</text>
        <dbReference type="Rhea" id="RHEA:16125"/>
        <dbReference type="ChEBI" id="CHEBI:15378"/>
        <dbReference type="ChEBI" id="CHEBI:30616"/>
        <dbReference type="ChEBI" id="CHEBI:37721"/>
        <dbReference type="ChEBI" id="CHEBI:61527"/>
        <dbReference type="ChEBI" id="CHEBI:456216"/>
        <dbReference type="EC" id="2.7.1.1"/>
    </reaction>
    <physiologicalReaction direction="left-to-right" evidence="10">
        <dbReference type="Rhea" id="RHEA:16126"/>
    </physiologicalReaction>
</comment>